<evidence type="ECO:0000256" key="1">
    <source>
        <dbReference type="ARBA" id="ARBA00022553"/>
    </source>
</evidence>
<dbReference type="InterPro" id="IPR011006">
    <property type="entry name" value="CheY-like_superfamily"/>
</dbReference>
<feature type="modified residue" description="4-aspartylphosphate" evidence="2">
    <location>
        <position position="56"/>
    </location>
</feature>
<dbReference type="Proteomes" id="UP000177583">
    <property type="component" value="Unassembled WGS sequence"/>
</dbReference>
<dbReference type="GO" id="GO:0000160">
    <property type="term" value="P:phosphorelay signal transduction system"/>
    <property type="evidence" value="ECO:0007669"/>
    <property type="project" value="InterPro"/>
</dbReference>
<organism evidence="4 5">
    <name type="scientific">Candidatus Lambdaproteobacteria bacterium RIFOXYD2_FULL_56_26</name>
    <dbReference type="NCBI Taxonomy" id="1817773"/>
    <lineage>
        <taxon>Bacteria</taxon>
        <taxon>Pseudomonadati</taxon>
        <taxon>Pseudomonadota</taxon>
        <taxon>Candidatus Lambdaproteobacteria</taxon>
    </lineage>
</organism>
<evidence type="ECO:0000256" key="2">
    <source>
        <dbReference type="PROSITE-ProRule" id="PRU00169"/>
    </source>
</evidence>
<dbReference type="InterPro" id="IPR001789">
    <property type="entry name" value="Sig_transdc_resp-reg_receiver"/>
</dbReference>
<dbReference type="PANTHER" id="PTHR44591:SF18">
    <property type="entry name" value="REGULATORY PROTEIN"/>
    <property type="match status" value="1"/>
</dbReference>
<dbReference type="Gene3D" id="3.40.50.2300">
    <property type="match status" value="1"/>
</dbReference>
<dbReference type="SMART" id="SM00448">
    <property type="entry name" value="REC"/>
    <property type="match status" value="1"/>
</dbReference>
<evidence type="ECO:0000313" key="5">
    <source>
        <dbReference type="Proteomes" id="UP000177583"/>
    </source>
</evidence>
<dbReference type="PROSITE" id="PS50110">
    <property type="entry name" value="RESPONSE_REGULATORY"/>
    <property type="match status" value="1"/>
</dbReference>
<dbReference type="InterPro" id="IPR050595">
    <property type="entry name" value="Bact_response_regulator"/>
</dbReference>
<dbReference type="EMBL" id="MFNF01000034">
    <property type="protein sequence ID" value="OGH01493.1"/>
    <property type="molecule type" value="Genomic_DNA"/>
</dbReference>
<dbReference type="SUPFAM" id="SSF52172">
    <property type="entry name" value="CheY-like"/>
    <property type="match status" value="1"/>
</dbReference>
<protein>
    <recommendedName>
        <fullName evidence="3">Response regulatory domain-containing protein</fullName>
    </recommendedName>
</protein>
<dbReference type="AlphaFoldDB" id="A0A1F6GTK9"/>
<evidence type="ECO:0000313" key="4">
    <source>
        <dbReference type="EMBL" id="OGH01493.1"/>
    </source>
</evidence>
<gene>
    <name evidence="4" type="ORF">A2557_04545</name>
</gene>
<dbReference type="PANTHER" id="PTHR44591">
    <property type="entry name" value="STRESS RESPONSE REGULATOR PROTEIN 1"/>
    <property type="match status" value="1"/>
</dbReference>
<dbReference type="Pfam" id="PF00072">
    <property type="entry name" value="Response_reg"/>
    <property type="match status" value="1"/>
</dbReference>
<sequence length="125" mass="14198">MNQQNSRILVIDDEENIRELLNLEFTDLGYQVLMANSAFNGLQILKDQKVDLVILDIKMPGMDGIEALEKIISTQRGLPVIIHSAYSHYKDNYLTWSATSYVVKSGDLSELIEKAQEILALKQEE</sequence>
<reference evidence="4 5" key="1">
    <citation type="journal article" date="2016" name="Nat. Commun.">
        <title>Thousands of microbial genomes shed light on interconnected biogeochemical processes in an aquifer system.</title>
        <authorList>
            <person name="Anantharaman K."/>
            <person name="Brown C.T."/>
            <person name="Hug L.A."/>
            <person name="Sharon I."/>
            <person name="Castelle C.J."/>
            <person name="Probst A.J."/>
            <person name="Thomas B.C."/>
            <person name="Singh A."/>
            <person name="Wilkins M.J."/>
            <person name="Karaoz U."/>
            <person name="Brodie E.L."/>
            <person name="Williams K.H."/>
            <person name="Hubbard S.S."/>
            <person name="Banfield J.F."/>
        </authorList>
    </citation>
    <scope>NUCLEOTIDE SEQUENCE [LARGE SCALE GENOMIC DNA]</scope>
</reference>
<keyword evidence="1 2" id="KW-0597">Phosphoprotein</keyword>
<feature type="domain" description="Response regulatory" evidence="3">
    <location>
        <begin position="7"/>
        <end position="119"/>
    </location>
</feature>
<comment type="caution">
    <text evidence="4">The sequence shown here is derived from an EMBL/GenBank/DDBJ whole genome shotgun (WGS) entry which is preliminary data.</text>
</comment>
<proteinExistence type="predicted"/>
<evidence type="ECO:0000259" key="3">
    <source>
        <dbReference type="PROSITE" id="PS50110"/>
    </source>
</evidence>
<accession>A0A1F6GTK9</accession>
<name>A0A1F6GTK9_9PROT</name>